<dbReference type="GO" id="GO:0005975">
    <property type="term" value="P:carbohydrate metabolic process"/>
    <property type="evidence" value="ECO:0007669"/>
    <property type="project" value="UniProtKB-ARBA"/>
</dbReference>
<dbReference type="PANTHER" id="PTHR23303">
    <property type="entry name" value="CARBOXYPEPTIDASE REGULATORY REGION-CONTAINING"/>
    <property type="match status" value="1"/>
</dbReference>
<dbReference type="AlphaFoldDB" id="A0A919P2R6"/>
<dbReference type="SUPFAM" id="SSF49464">
    <property type="entry name" value="Carboxypeptidase regulatory domain-like"/>
    <property type="match status" value="3"/>
</dbReference>
<feature type="chain" id="PRO_5037379891" description="alpha-amylase" evidence="6">
    <location>
        <begin position="36"/>
        <end position="818"/>
    </location>
</feature>
<keyword evidence="9" id="KW-1185">Reference proteome</keyword>
<dbReference type="Proteomes" id="UP000632740">
    <property type="component" value="Unassembled WGS sequence"/>
</dbReference>
<evidence type="ECO:0000256" key="6">
    <source>
        <dbReference type="SAM" id="SignalP"/>
    </source>
</evidence>
<evidence type="ECO:0000313" key="9">
    <source>
        <dbReference type="Proteomes" id="UP000632740"/>
    </source>
</evidence>
<keyword evidence="4" id="KW-0106">Calcium</keyword>
<dbReference type="RefSeq" id="WP_203754019.1">
    <property type="nucleotide sequence ID" value="NZ_BONK01000007.1"/>
</dbReference>
<accession>A0A919P2R6</accession>
<evidence type="ECO:0000256" key="2">
    <source>
        <dbReference type="ARBA" id="ARBA00012595"/>
    </source>
</evidence>
<evidence type="ECO:0000256" key="3">
    <source>
        <dbReference type="ARBA" id="ARBA00022729"/>
    </source>
</evidence>
<evidence type="ECO:0000256" key="1">
    <source>
        <dbReference type="ARBA" id="ARBA00000548"/>
    </source>
</evidence>
<evidence type="ECO:0000313" key="8">
    <source>
        <dbReference type="EMBL" id="GIG21625.1"/>
    </source>
</evidence>
<feature type="domain" description="IPT/TIG" evidence="7">
    <location>
        <begin position="713"/>
        <end position="796"/>
    </location>
</feature>
<gene>
    <name evidence="8" type="ORF">Cch01nite_23490</name>
</gene>
<dbReference type="SUPFAM" id="SSF49452">
    <property type="entry name" value="Starch-binding domain-like"/>
    <property type="match status" value="1"/>
</dbReference>
<evidence type="ECO:0000259" key="7">
    <source>
        <dbReference type="SMART" id="SM00429"/>
    </source>
</evidence>
<dbReference type="GO" id="GO:0004556">
    <property type="term" value="F:alpha-amylase activity"/>
    <property type="evidence" value="ECO:0007669"/>
    <property type="project" value="UniProtKB-EC"/>
</dbReference>
<sequence length="818" mass="80245">MLLLTSRAAVRRLARLTTIATLLGVGALVPSGALADDAPTAFSLSGTVTDDTGAPAQGVSVSVSPPPGFGGPATTDAAGHYTVPNLNPGSYAVTFTPPSGSPLLGETYDDTGSWNPTRVTVGAADVTGIDAVLDRAATIAGRVVDADGNPVPGVSVQLSSAAFVYSFATTGADGTYSAGRLRPGDWRISFTAPYGSAWVSELYDDARTADTQTVVTLAPGASTTLHDAVLARGGTISGRVLAPDGTPRAGIEVFASTGTGDGGGATTGADGGYTITGLPDGDYTVNAQSDWGANLVGLFYPGTTRWDDAEVVHVADASTAQLDDLTLIAGATVSGIVRGPDGAPLAGAFVEARSEDGGNGVYSEADGSFDINLLPPGTYRVSASASHPVATVRTYYAATPGTTRASQATPVVLAAGASVDGIGITTGAKGSAAATVVATPAHPPVLGEPFTIDVTVTGGQGVPTGSVWVGSTVAQEAVYADADLDASGHATLTFEAFDHGTYPWVDVTYVGDSTYTGGVSMVDYVPGPAGPAAPAITSVAPASGTVLGGRQVTLTGSGFGAGSTVTFGGVAADVTSAGPTSLVATAPAHAAGPVDVVVTTQGRASAPATFTYEKVATSLALAGPTGPTSTGAAAAFTATVTSAGPAPTGSVSFVVDGGAAVTVPLAGGSATFRSSALAAGSHTVAASFAGDATFGASSAQVAHTVTAPPTGPLPVVRCALPNLGLTGGGTLTILTGKNFVKSKTTVSFGSTTTTKVAVLSSTLLTVVVPKHTAGAVPVTVTTPNGRSATSVRFTYLAPPVLRSPVLGPVPGAGVLPHK</sequence>
<keyword evidence="3 6" id="KW-0732">Signal</keyword>
<dbReference type="Pfam" id="PF13620">
    <property type="entry name" value="CarboxypepD_reg"/>
    <property type="match status" value="4"/>
</dbReference>
<name>A0A919P2R6_9CELL</name>
<dbReference type="EMBL" id="BONK01000007">
    <property type="protein sequence ID" value="GIG21625.1"/>
    <property type="molecule type" value="Genomic_DNA"/>
</dbReference>
<dbReference type="Gene3D" id="2.60.40.10">
    <property type="entry name" value="Immunoglobulins"/>
    <property type="match status" value="4"/>
</dbReference>
<dbReference type="InterPro" id="IPR014756">
    <property type="entry name" value="Ig_E-set"/>
</dbReference>
<dbReference type="Gene3D" id="2.60.40.1120">
    <property type="entry name" value="Carboxypeptidase-like, regulatory domain"/>
    <property type="match status" value="4"/>
</dbReference>
<dbReference type="GO" id="GO:0030246">
    <property type="term" value="F:carbohydrate binding"/>
    <property type="evidence" value="ECO:0007669"/>
    <property type="project" value="InterPro"/>
</dbReference>
<dbReference type="EC" id="3.2.1.1" evidence="2"/>
<dbReference type="InterPro" id="IPR013783">
    <property type="entry name" value="Ig-like_fold"/>
</dbReference>
<dbReference type="InterPro" id="IPR032109">
    <property type="entry name" value="Big_3_5"/>
</dbReference>
<protein>
    <recommendedName>
        <fullName evidence="2">alpha-amylase</fullName>
        <ecNumber evidence="2">3.2.1.1</ecNumber>
    </recommendedName>
    <alternativeName>
        <fullName evidence="5">1,4-alpha-D-glucan glucanohydrolase</fullName>
    </alternativeName>
</protein>
<dbReference type="Pfam" id="PF16640">
    <property type="entry name" value="Big_3_5"/>
    <property type="match status" value="1"/>
</dbReference>
<reference evidence="8" key="1">
    <citation type="submission" date="2021-01" db="EMBL/GenBank/DDBJ databases">
        <title>Whole genome shotgun sequence of Cellulomonas chitinilytica NBRC 110799.</title>
        <authorList>
            <person name="Komaki H."/>
            <person name="Tamura T."/>
        </authorList>
    </citation>
    <scope>NUCLEOTIDE SEQUENCE</scope>
    <source>
        <strain evidence="8">NBRC 110799</strain>
    </source>
</reference>
<organism evidence="8 9">
    <name type="scientific">Cellulomonas chitinilytica</name>
    <dbReference type="NCBI Taxonomy" id="398759"/>
    <lineage>
        <taxon>Bacteria</taxon>
        <taxon>Bacillati</taxon>
        <taxon>Actinomycetota</taxon>
        <taxon>Actinomycetes</taxon>
        <taxon>Micrococcales</taxon>
        <taxon>Cellulomonadaceae</taxon>
        <taxon>Cellulomonas</taxon>
    </lineage>
</organism>
<evidence type="ECO:0000256" key="4">
    <source>
        <dbReference type="ARBA" id="ARBA00022837"/>
    </source>
</evidence>
<dbReference type="InterPro" id="IPR051417">
    <property type="entry name" value="SDr/BOS_complex"/>
</dbReference>
<dbReference type="CDD" id="cd00102">
    <property type="entry name" value="IPT"/>
    <property type="match status" value="1"/>
</dbReference>
<comment type="caution">
    <text evidence="8">The sequence shown here is derived from an EMBL/GenBank/DDBJ whole genome shotgun (WGS) entry which is preliminary data.</text>
</comment>
<proteinExistence type="predicted"/>
<feature type="signal peptide" evidence="6">
    <location>
        <begin position="1"/>
        <end position="35"/>
    </location>
</feature>
<dbReference type="Pfam" id="PF01833">
    <property type="entry name" value="TIG"/>
    <property type="match status" value="2"/>
</dbReference>
<comment type="catalytic activity">
    <reaction evidence="1">
        <text>Endohydrolysis of (1-&gt;4)-alpha-D-glucosidic linkages in polysaccharides containing three or more (1-&gt;4)-alpha-linked D-glucose units.</text>
        <dbReference type="EC" id="3.2.1.1"/>
    </reaction>
</comment>
<dbReference type="InterPro" id="IPR008969">
    <property type="entry name" value="CarboxyPept-like_regulatory"/>
</dbReference>
<evidence type="ECO:0000256" key="5">
    <source>
        <dbReference type="ARBA" id="ARBA00030238"/>
    </source>
</evidence>
<dbReference type="SUPFAM" id="SSF81296">
    <property type="entry name" value="E set domains"/>
    <property type="match status" value="2"/>
</dbReference>
<dbReference type="SMART" id="SM00429">
    <property type="entry name" value="IPT"/>
    <property type="match status" value="2"/>
</dbReference>
<feature type="domain" description="IPT/TIG" evidence="7">
    <location>
        <begin position="533"/>
        <end position="613"/>
    </location>
</feature>
<dbReference type="InterPro" id="IPR002909">
    <property type="entry name" value="IPT_dom"/>
</dbReference>
<dbReference type="InterPro" id="IPR013784">
    <property type="entry name" value="Carb-bd-like_fold"/>
</dbReference>